<proteinExistence type="predicted"/>
<dbReference type="Gene3D" id="3.75.10.10">
    <property type="entry name" value="L-arginine/glycine Amidinotransferase, Chain A"/>
    <property type="match status" value="1"/>
</dbReference>
<sequence length="352" mass="40443">MNSKNNNKLNFRLPAEWEKHEATWIGWPANKEDWPGKFIPIPWVYGEIVRYISREEKVRIIVSSKAQQQKALNVLKSVDANLDNIEFYFLKTDRNWLRDAGPQFVKDEKGNTILIQFKFNAWAKYDNYKLDAKIPKMISEKLKLKRVVAEHKGKEVVLEGGSIDYNGTGTIITTEECLMDDEVQVRNPGFTKKDYEEVFRKYLGVNNVIWLGKGIAGDDTHGHVDDITRFVNRNTIVTVIETKANDPNYIPLMENRERLEDAVLEDDSSPEIVEIPMPSPVYFKGQRLPASYANFYISNYTVLVPTFNDPNDRIALGILSELFEDRPVIGIHAVDLVWGLGTLHCLTHEQVL</sequence>
<dbReference type="Pfam" id="PF04371">
    <property type="entry name" value="PAD_porph"/>
    <property type="match status" value="1"/>
</dbReference>
<organism evidence="2">
    <name type="scientific">Ignavibacterium album</name>
    <dbReference type="NCBI Taxonomy" id="591197"/>
    <lineage>
        <taxon>Bacteria</taxon>
        <taxon>Pseudomonadati</taxon>
        <taxon>Ignavibacteriota</taxon>
        <taxon>Ignavibacteria</taxon>
        <taxon>Ignavibacteriales</taxon>
        <taxon>Ignavibacteriaceae</taxon>
        <taxon>Ignavibacterium</taxon>
    </lineage>
</organism>
<dbReference type="GO" id="GO:0047632">
    <property type="term" value="F:agmatine deiminase activity"/>
    <property type="evidence" value="ECO:0007669"/>
    <property type="project" value="TreeGrafter"/>
</dbReference>
<name>A0A7V2ZKR2_9BACT</name>
<evidence type="ECO:0000313" key="2">
    <source>
        <dbReference type="EMBL" id="HFI91796.1"/>
    </source>
</evidence>
<dbReference type="GO" id="GO:0009446">
    <property type="term" value="P:putrescine biosynthetic process"/>
    <property type="evidence" value="ECO:0007669"/>
    <property type="project" value="InterPro"/>
</dbReference>
<dbReference type="AlphaFoldDB" id="A0A7V2ZKR2"/>
<protein>
    <submittedName>
        <fullName evidence="2">Agmatine deiminase family protein</fullName>
    </submittedName>
</protein>
<dbReference type="PANTHER" id="PTHR31377">
    <property type="entry name" value="AGMATINE DEIMINASE-RELATED"/>
    <property type="match status" value="1"/>
</dbReference>
<gene>
    <name evidence="2" type="ORF">ENS31_09765</name>
</gene>
<keyword evidence="1" id="KW-0378">Hydrolase</keyword>
<comment type="caution">
    <text evidence="2">The sequence shown here is derived from an EMBL/GenBank/DDBJ whole genome shotgun (WGS) entry which is preliminary data.</text>
</comment>
<reference evidence="2" key="1">
    <citation type="journal article" date="2020" name="mSystems">
        <title>Genome- and Community-Level Interaction Insights into Carbon Utilization and Element Cycling Functions of Hydrothermarchaeota in Hydrothermal Sediment.</title>
        <authorList>
            <person name="Zhou Z."/>
            <person name="Liu Y."/>
            <person name="Xu W."/>
            <person name="Pan J."/>
            <person name="Luo Z.H."/>
            <person name="Li M."/>
        </authorList>
    </citation>
    <scope>NUCLEOTIDE SEQUENCE [LARGE SCALE GENOMIC DNA]</scope>
    <source>
        <strain evidence="2">SpSt-479</strain>
    </source>
</reference>
<dbReference type="PANTHER" id="PTHR31377:SF0">
    <property type="entry name" value="AGMATINE DEIMINASE-RELATED"/>
    <property type="match status" value="1"/>
</dbReference>
<accession>A0A7V2ZKR2</accession>
<dbReference type="EMBL" id="DSUJ01000008">
    <property type="protein sequence ID" value="HFI91796.1"/>
    <property type="molecule type" value="Genomic_DNA"/>
</dbReference>
<dbReference type="InterPro" id="IPR007466">
    <property type="entry name" value="Peptidyl-Arg-deiminase_porph"/>
</dbReference>
<evidence type="ECO:0000256" key="1">
    <source>
        <dbReference type="ARBA" id="ARBA00022801"/>
    </source>
</evidence>
<dbReference type="SUPFAM" id="SSF55909">
    <property type="entry name" value="Pentein"/>
    <property type="match status" value="1"/>
</dbReference>
<dbReference type="GO" id="GO:0004668">
    <property type="term" value="F:protein-arginine deiminase activity"/>
    <property type="evidence" value="ECO:0007669"/>
    <property type="project" value="InterPro"/>
</dbReference>